<protein>
    <submittedName>
        <fullName evidence="2">Transcriptional regulator</fullName>
    </submittedName>
</protein>
<dbReference type="InterPro" id="IPR051797">
    <property type="entry name" value="TrmB-like"/>
</dbReference>
<evidence type="ECO:0000313" key="3">
    <source>
        <dbReference type="Proteomes" id="UP000617734"/>
    </source>
</evidence>
<dbReference type="SUPFAM" id="SSF46785">
    <property type="entry name" value="Winged helix' DNA-binding domain"/>
    <property type="match status" value="1"/>
</dbReference>
<dbReference type="InterPro" id="IPR002831">
    <property type="entry name" value="Tscrpt_reg_TrmB_N"/>
</dbReference>
<dbReference type="PANTHER" id="PTHR34293">
    <property type="entry name" value="HTH-TYPE TRANSCRIPTIONAL REGULATOR TRMBL2"/>
    <property type="match status" value="1"/>
</dbReference>
<dbReference type="InterPro" id="IPR011991">
    <property type="entry name" value="ArsR-like_HTH"/>
</dbReference>
<name>A0A919KUH6_9ACTN</name>
<dbReference type="SMART" id="SM00421">
    <property type="entry name" value="HTH_LUXR"/>
    <property type="match status" value="1"/>
</dbReference>
<dbReference type="Proteomes" id="UP000617734">
    <property type="component" value="Unassembled WGS sequence"/>
</dbReference>
<dbReference type="CDD" id="cd00090">
    <property type="entry name" value="HTH_ARSR"/>
    <property type="match status" value="1"/>
</dbReference>
<sequence length="317" mass="35084">MLDALGVSEQQERVYRVLLRRPEQSLAALAEAVGLPAAAVRRQLQELELKGLVTKTPTRPARFRPTPPDLGFDVLARSLHQRIDQARLAAARLDELWREGRVEHEPPVQIIQGREANIQHFHQVQRSATTEVLTFDMPPYVLAGVAGQTEVQLELMARGVTYRTVYARSALAGADELALARTLTGHGEKARVADDLPMKLLIADRAVALVPFALTEERQTVVLRSSPLLDGLVALFESQWERATPLWSSGGPADDLSEEDVQLLGFAAAGFTDEGIARRIGVNKRTVERRMRRLMDRLGARTRFQAGLQAARRGLLG</sequence>
<dbReference type="RefSeq" id="WP_190212080.1">
    <property type="nucleotide sequence ID" value="NZ_BNBO01000020.1"/>
</dbReference>
<dbReference type="Pfam" id="PF01978">
    <property type="entry name" value="TrmB"/>
    <property type="match status" value="1"/>
</dbReference>
<dbReference type="PROSITE" id="PS50043">
    <property type="entry name" value="HTH_LUXR_2"/>
    <property type="match status" value="1"/>
</dbReference>
<dbReference type="Pfam" id="PF00196">
    <property type="entry name" value="GerE"/>
    <property type="match status" value="1"/>
</dbReference>
<dbReference type="Gene3D" id="1.10.10.10">
    <property type="entry name" value="Winged helix-like DNA-binding domain superfamily/Winged helix DNA-binding domain"/>
    <property type="match status" value="2"/>
</dbReference>
<proteinExistence type="predicted"/>
<dbReference type="SUPFAM" id="SSF46894">
    <property type="entry name" value="C-terminal effector domain of the bipartite response regulators"/>
    <property type="match status" value="1"/>
</dbReference>
<dbReference type="GO" id="GO:0006355">
    <property type="term" value="P:regulation of DNA-templated transcription"/>
    <property type="evidence" value="ECO:0007669"/>
    <property type="project" value="InterPro"/>
</dbReference>
<dbReference type="InterPro" id="IPR000792">
    <property type="entry name" value="Tscrpt_reg_LuxR_C"/>
</dbReference>
<gene>
    <name evidence="2" type="ORF">GCM10018781_38370</name>
</gene>
<dbReference type="InterPro" id="IPR036390">
    <property type="entry name" value="WH_DNA-bd_sf"/>
</dbReference>
<dbReference type="GO" id="GO:0003677">
    <property type="term" value="F:DNA binding"/>
    <property type="evidence" value="ECO:0007669"/>
    <property type="project" value="InterPro"/>
</dbReference>
<reference evidence="2" key="2">
    <citation type="submission" date="2020-09" db="EMBL/GenBank/DDBJ databases">
        <authorList>
            <person name="Sun Q."/>
            <person name="Ohkuma M."/>
        </authorList>
    </citation>
    <scope>NUCLEOTIDE SEQUENCE</scope>
    <source>
        <strain evidence="2">JCM 4646</strain>
    </source>
</reference>
<feature type="domain" description="HTH luxR-type" evidence="1">
    <location>
        <begin position="249"/>
        <end position="314"/>
    </location>
</feature>
<comment type="caution">
    <text evidence="2">The sequence shown here is derived from an EMBL/GenBank/DDBJ whole genome shotgun (WGS) entry which is preliminary data.</text>
</comment>
<keyword evidence="3" id="KW-1185">Reference proteome</keyword>
<organism evidence="2 3">
    <name type="scientific">Kitasatospora indigofera</name>
    <dbReference type="NCBI Taxonomy" id="67307"/>
    <lineage>
        <taxon>Bacteria</taxon>
        <taxon>Bacillati</taxon>
        <taxon>Actinomycetota</taxon>
        <taxon>Actinomycetes</taxon>
        <taxon>Kitasatosporales</taxon>
        <taxon>Streptomycetaceae</taxon>
        <taxon>Kitasatospora</taxon>
    </lineage>
</organism>
<dbReference type="AlphaFoldDB" id="A0A919KUH6"/>
<dbReference type="PANTHER" id="PTHR34293:SF1">
    <property type="entry name" value="HTH-TYPE TRANSCRIPTIONAL REGULATOR TRMBL2"/>
    <property type="match status" value="1"/>
</dbReference>
<evidence type="ECO:0000313" key="2">
    <source>
        <dbReference type="EMBL" id="GHH73600.1"/>
    </source>
</evidence>
<dbReference type="InterPro" id="IPR036388">
    <property type="entry name" value="WH-like_DNA-bd_sf"/>
</dbReference>
<dbReference type="GeneID" id="95354242"/>
<evidence type="ECO:0000259" key="1">
    <source>
        <dbReference type="PROSITE" id="PS50043"/>
    </source>
</evidence>
<dbReference type="InterPro" id="IPR016032">
    <property type="entry name" value="Sig_transdc_resp-reg_C-effctor"/>
</dbReference>
<dbReference type="EMBL" id="BNBO01000020">
    <property type="protein sequence ID" value="GHH73600.1"/>
    <property type="molecule type" value="Genomic_DNA"/>
</dbReference>
<reference evidence="2" key="1">
    <citation type="journal article" date="2014" name="Int. J. Syst. Evol. Microbiol.">
        <title>Complete genome sequence of Corynebacterium casei LMG S-19264T (=DSM 44701T), isolated from a smear-ripened cheese.</title>
        <authorList>
            <consortium name="US DOE Joint Genome Institute (JGI-PGF)"/>
            <person name="Walter F."/>
            <person name="Albersmeier A."/>
            <person name="Kalinowski J."/>
            <person name="Ruckert C."/>
        </authorList>
    </citation>
    <scope>NUCLEOTIDE SEQUENCE</scope>
    <source>
        <strain evidence="2">JCM 4646</strain>
    </source>
</reference>
<accession>A0A919KUH6</accession>